<keyword evidence="2" id="KW-0808">Transferase</keyword>
<feature type="domain" description="BioF2-like acetyltransferase" evidence="1">
    <location>
        <begin position="195"/>
        <end position="337"/>
    </location>
</feature>
<dbReference type="EMBL" id="JBDLBR010000002">
    <property type="protein sequence ID" value="MEN7536903.1"/>
    <property type="molecule type" value="Genomic_DNA"/>
</dbReference>
<evidence type="ECO:0000313" key="3">
    <source>
        <dbReference type="Proteomes" id="UP001484535"/>
    </source>
</evidence>
<keyword evidence="2" id="KW-0012">Acyltransferase</keyword>
<evidence type="ECO:0000313" key="2">
    <source>
        <dbReference type="EMBL" id="MEN7536903.1"/>
    </source>
</evidence>
<name>A0ABV0CVP0_9SPHN</name>
<dbReference type="Pfam" id="PF13480">
    <property type="entry name" value="Acetyltransf_6"/>
    <property type="match status" value="1"/>
</dbReference>
<keyword evidence="3" id="KW-1185">Reference proteome</keyword>
<comment type="caution">
    <text evidence="2">The sequence shown here is derived from an EMBL/GenBank/DDBJ whole genome shotgun (WGS) entry which is preliminary data.</text>
</comment>
<evidence type="ECO:0000259" key="1">
    <source>
        <dbReference type="Pfam" id="PF13480"/>
    </source>
</evidence>
<organism evidence="2 3">
    <name type="scientific">Aurantiacibacter flavus</name>
    <dbReference type="NCBI Taxonomy" id="3145232"/>
    <lineage>
        <taxon>Bacteria</taxon>
        <taxon>Pseudomonadati</taxon>
        <taxon>Pseudomonadota</taxon>
        <taxon>Alphaproteobacteria</taxon>
        <taxon>Sphingomonadales</taxon>
        <taxon>Erythrobacteraceae</taxon>
        <taxon>Aurantiacibacter</taxon>
    </lineage>
</organism>
<proteinExistence type="predicted"/>
<dbReference type="InterPro" id="IPR038740">
    <property type="entry name" value="BioF2-like_GNAT_dom"/>
</dbReference>
<accession>A0ABV0CVP0</accession>
<sequence>MNALPVAQVSGSPSPGAADLWVGDWRERDNAADIRAWDALAATSSEPNPFFESWYLLPSLRALDPAGSVRLAVLEASGLWLGLIPLRWESFYYGKPLPHWRIWCHENSFLGQPLVVRGFEQAFWHALLGWLDRHALFALFAHLPQVGTDGPVHTALAAELLDHSRPAGTVLEGERALLETDLSPDAYLEASLSTKKRKELRRQHRRLAEVGTLSVDRHEDAEDIERWTEEFLRLEASGWKGRAASALASARPTATLFREAMAEAAARGRLERLAIRLDSQPIAMLATFTAASGAFSYKTAFAEDYARFSPGVLLQREALALAEREGIDWIDSCAGADHPMIDHFWRERRRIAHHSIAIGGSARRALFACLNRLETGRAPQGIA</sequence>
<dbReference type="EC" id="2.3.1.-" evidence="2"/>
<gene>
    <name evidence="2" type="ORF">ABDJ38_06935</name>
</gene>
<dbReference type="Proteomes" id="UP001484535">
    <property type="component" value="Unassembled WGS sequence"/>
</dbReference>
<dbReference type="SUPFAM" id="SSF55729">
    <property type="entry name" value="Acyl-CoA N-acyltransferases (Nat)"/>
    <property type="match status" value="1"/>
</dbReference>
<dbReference type="Gene3D" id="3.40.630.30">
    <property type="match status" value="1"/>
</dbReference>
<dbReference type="GO" id="GO:0016746">
    <property type="term" value="F:acyltransferase activity"/>
    <property type="evidence" value="ECO:0007669"/>
    <property type="project" value="UniProtKB-KW"/>
</dbReference>
<protein>
    <submittedName>
        <fullName evidence="2">GNAT family N-acetyltransferase</fullName>
        <ecNumber evidence="2">2.3.1.-</ecNumber>
    </submittedName>
</protein>
<reference evidence="2 3" key="1">
    <citation type="submission" date="2024-05" db="EMBL/GenBank/DDBJ databases">
        <authorList>
            <person name="Park S."/>
        </authorList>
    </citation>
    <scope>NUCLEOTIDE SEQUENCE [LARGE SCALE GENOMIC DNA]</scope>
    <source>
        <strain evidence="2 3">DGU5</strain>
    </source>
</reference>
<dbReference type="InterPro" id="IPR016181">
    <property type="entry name" value="Acyl_CoA_acyltransferase"/>
</dbReference>